<accession>A0A3E1NZL7</accession>
<dbReference type="RefSeq" id="WP_116855152.1">
    <property type="nucleotide sequence ID" value="NZ_QTJV01000007.1"/>
</dbReference>
<comment type="caution">
    <text evidence="1">The sequence shown here is derived from an EMBL/GenBank/DDBJ whole genome shotgun (WGS) entry which is preliminary data.</text>
</comment>
<name>A0A3E1NZL7_9BACT</name>
<proteinExistence type="predicted"/>
<evidence type="ECO:0000313" key="1">
    <source>
        <dbReference type="EMBL" id="RFM33304.1"/>
    </source>
</evidence>
<sequence>MSYTPLTAVYFRHDYYTSTRFEQLQVNIPVATARDLRRYGLLLRQQADGITISFDDTLLSRDNILQDALSLNFDLSLKDHLFYNYTDLQQHDLRNSILLFTNKNNSTGRLHQDVYVSVSEVAPLTGTGFIRPFGRIELLLDKELRPQYVIHFAPRSTQWYYFLMSGHLQDLIKPAVLDPSGKTIFSGPQSAVLPDGRQTISFVSDSPVTLAQQAAPFMLVDYATGSDAYRIVMPALPVPDISRISVAGGQSKLSSEIFLY</sequence>
<dbReference type="OrthoDB" id="654620at2"/>
<protein>
    <submittedName>
        <fullName evidence="1">Uncharacterized protein</fullName>
    </submittedName>
</protein>
<evidence type="ECO:0000313" key="2">
    <source>
        <dbReference type="Proteomes" id="UP000261174"/>
    </source>
</evidence>
<dbReference type="EMBL" id="QTJV01000007">
    <property type="protein sequence ID" value="RFM33304.1"/>
    <property type="molecule type" value="Genomic_DNA"/>
</dbReference>
<gene>
    <name evidence="1" type="ORF">DXN04_19975</name>
</gene>
<keyword evidence="2" id="KW-1185">Reference proteome</keyword>
<dbReference type="AlphaFoldDB" id="A0A3E1NZL7"/>
<organism evidence="1 2">
    <name type="scientific">Chitinophaga silvisoli</name>
    <dbReference type="NCBI Taxonomy" id="2291814"/>
    <lineage>
        <taxon>Bacteria</taxon>
        <taxon>Pseudomonadati</taxon>
        <taxon>Bacteroidota</taxon>
        <taxon>Chitinophagia</taxon>
        <taxon>Chitinophagales</taxon>
        <taxon>Chitinophagaceae</taxon>
        <taxon>Chitinophaga</taxon>
    </lineage>
</organism>
<dbReference type="Proteomes" id="UP000261174">
    <property type="component" value="Unassembled WGS sequence"/>
</dbReference>
<reference evidence="1 2" key="1">
    <citation type="submission" date="2018-08" db="EMBL/GenBank/DDBJ databases">
        <title>Chitinophaga sp. K20C18050901, a novel bacterium isolated from forest soil.</title>
        <authorList>
            <person name="Wang C."/>
        </authorList>
    </citation>
    <scope>NUCLEOTIDE SEQUENCE [LARGE SCALE GENOMIC DNA]</scope>
    <source>
        <strain evidence="1 2">K20C18050901</strain>
    </source>
</reference>